<feature type="domain" description="Recombinase" evidence="8">
    <location>
        <begin position="159"/>
        <end position="280"/>
    </location>
</feature>
<dbReference type="AlphaFoldDB" id="A0A9J6QZ20"/>
<dbReference type="PANTHER" id="PTHR30461:SF23">
    <property type="entry name" value="DNA RECOMBINASE-RELATED"/>
    <property type="match status" value="1"/>
</dbReference>
<evidence type="ECO:0000256" key="3">
    <source>
        <dbReference type="ARBA" id="ARBA00023172"/>
    </source>
</evidence>
<evidence type="ECO:0000256" key="6">
    <source>
        <dbReference type="SAM" id="Coils"/>
    </source>
</evidence>
<evidence type="ECO:0000256" key="2">
    <source>
        <dbReference type="ARBA" id="ARBA00023125"/>
    </source>
</evidence>
<name>A0A9J6QZ20_9FIRM</name>
<dbReference type="SUPFAM" id="SSF53041">
    <property type="entry name" value="Resolvase-like"/>
    <property type="match status" value="1"/>
</dbReference>
<dbReference type="PROSITE" id="PS51737">
    <property type="entry name" value="RECOMBINASE_DNA_BIND"/>
    <property type="match status" value="1"/>
</dbReference>
<dbReference type="Pfam" id="PF07508">
    <property type="entry name" value="Recombinase"/>
    <property type="match status" value="1"/>
</dbReference>
<evidence type="ECO:0000259" key="8">
    <source>
        <dbReference type="PROSITE" id="PS51737"/>
    </source>
</evidence>
<proteinExistence type="predicted"/>
<evidence type="ECO:0000256" key="1">
    <source>
        <dbReference type="ARBA" id="ARBA00022908"/>
    </source>
</evidence>
<dbReference type="PROSITE" id="PS00397">
    <property type="entry name" value="RECOMBINASES_1"/>
    <property type="match status" value="1"/>
</dbReference>
<dbReference type="CDD" id="cd00338">
    <property type="entry name" value="Ser_Recombinase"/>
    <property type="match status" value="1"/>
</dbReference>
<organism evidence="9 10">
    <name type="scientific">Hominibacterium faecale</name>
    <dbReference type="NCBI Taxonomy" id="2839743"/>
    <lineage>
        <taxon>Bacteria</taxon>
        <taxon>Bacillati</taxon>
        <taxon>Bacillota</taxon>
        <taxon>Clostridia</taxon>
        <taxon>Peptostreptococcales</taxon>
        <taxon>Anaerovoracaceae</taxon>
        <taxon>Hominibacterium</taxon>
    </lineage>
</organism>
<evidence type="ECO:0000313" key="9">
    <source>
        <dbReference type="EMBL" id="MCU7380766.1"/>
    </source>
</evidence>
<keyword evidence="6" id="KW-0175">Coiled coil</keyword>
<reference evidence="9" key="1">
    <citation type="submission" date="2022-09" db="EMBL/GenBank/DDBJ databases">
        <title>Culturomic study of gut microbiota in children with autism spectrum disorder.</title>
        <authorList>
            <person name="Efimov B.A."/>
            <person name="Chaplin A.V."/>
            <person name="Sokolova S.R."/>
            <person name="Pikina A.P."/>
            <person name="Korzhanova M."/>
            <person name="Belova V."/>
            <person name="Korostin D."/>
        </authorList>
    </citation>
    <scope>NUCLEOTIDE SEQUENCE</scope>
    <source>
        <strain evidence="9">ASD5510</strain>
    </source>
</reference>
<dbReference type="Gene3D" id="3.40.50.1390">
    <property type="entry name" value="Resolvase, N-terminal catalytic domain"/>
    <property type="match status" value="1"/>
</dbReference>
<dbReference type="GO" id="GO:0015074">
    <property type="term" value="P:DNA integration"/>
    <property type="evidence" value="ECO:0007669"/>
    <property type="project" value="UniProtKB-KW"/>
</dbReference>
<dbReference type="InterPro" id="IPR036162">
    <property type="entry name" value="Resolvase-like_N_sf"/>
</dbReference>
<keyword evidence="1" id="KW-0229">DNA integration</keyword>
<dbReference type="InterPro" id="IPR006118">
    <property type="entry name" value="Recombinase_CS"/>
</dbReference>
<dbReference type="PANTHER" id="PTHR30461">
    <property type="entry name" value="DNA-INVERTASE FROM LAMBDOID PROPHAGE"/>
    <property type="match status" value="1"/>
</dbReference>
<dbReference type="InterPro" id="IPR011109">
    <property type="entry name" value="DNA_bind_recombinase_dom"/>
</dbReference>
<feature type="coiled-coil region" evidence="6">
    <location>
        <begin position="369"/>
        <end position="424"/>
    </location>
</feature>
<keyword evidence="10" id="KW-1185">Reference proteome</keyword>
<dbReference type="Proteomes" id="UP001065549">
    <property type="component" value="Unassembled WGS sequence"/>
</dbReference>
<protein>
    <submittedName>
        <fullName evidence="9">Recombinase family protein</fullName>
    </submittedName>
</protein>
<sequence length="481" mass="55721">MKQGACYIRVSTDDQLEYSPDAQLREIQKYAKSNDILISKEHIFIDEGITGRSAKKRPGFNKMIGTAKQDPRPFDVILLWKFSRFARNQEESIVYKSLLRRQGVEIISVSEPLAEGPFGTLIERIIEWMDEYYSIRLSGEVTRGMTEKALRGGFQTGAPFGYVKRKGENAIDIYEPEAKWVRYMFERFADHGSFYKIAKELNAKGIKTKKGYLFENRTVEYIINNPIYIGYLRWTPTGQTVGKRIYDDPNTIIKKGEHPPIISQELWDQCQEIIQSRKATRKPYERPAETKKHWIVGLLKCGTCGRSLSYNAGNNGFQCIGYAHNLCPRSHFVGLPKIEKMVFETLEEIQNNKEYLENIKVTTNNDDEIEAIEKQIVRMEHMLERAKTAYLEGLDTKEEYAANKRKISADIANLKAEKATIKQDSPADVPQMQKKIRSTIELLQDPDIEHEKKYNAIRDIVEKITFKRPEETVNIYLYRRA</sequence>
<dbReference type="InterPro" id="IPR006119">
    <property type="entry name" value="Resolv_N"/>
</dbReference>
<keyword evidence="2" id="KW-0238">DNA-binding</keyword>
<accession>A0A9J6QZ20</accession>
<evidence type="ECO:0000256" key="4">
    <source>
        <dbReference type="PIRSR" id="PIRSR606118-50"/>
    </source>
</evidence>
<feature type="active site" description="O-(5'-phospho-DNA)-serine intermediate" evidence="4 5">
    <location>
        <position position="11"/>
    </location>
</feature>
<gene>
    <name evidence="9" type="ORF">OBO34_20850</name>
</gene>
<evidence type="ECO:0000259" key="7">
    <source>
        <dbReference type="PROSITE" id="PS51736"/>
    </source>
</evidence>
<keyword evidence="3" id="KW-0233">DNA recombination</keyword>
<dbReference type="Pfam" id="PF00239">
    <property type="entry name" value="Resolvase"/>
    <property type="match status" value="1"/>
</dbReference>
<dbReference type="SMART" id="SM00857">
    <property type="entry name" value="Resolvase"/>
    <property type="match status" value="1"/>
</dbReference>
<dbReference type="EMBL" id="JAOSHN010000013">
    <property type="protein sequence ID" value="MCU7380766.1"/>
    <property type="molecule type" value="Genomic_DNA"/>
</dbReference>
<dbReference type="InterPro" id="IPR050639">
    <property type="entry name" value="SSR_resolvase"/>
</dbReference>
<dbReference type="PROSITE" id="PS51736">
    <property type="entry name" value="RECOMBINASES_3"/>
    <property type="match status" value="1"/>
</dbReference>
<dbReference type="Gene3D" id="3.90.1750.20">
    <property type="entry name" value="Putative Large Serine Recombinase, Chain B, Domain 2"/>
    <property type="match status" value="1"/>
</dbReference>
<dbReference type="GO" id="GO:0003677">
    <property type="term" value="F:DNA binding"/>
    <property type="evidence" value="ECO:0007669"/>
    <property type="project" value="UniProtKB-KW"/>
</dbReference>
<dbReference type="RefSeq" id="WP_269478802.1">
    <property type="nucleotide sequence ID" value="NZ_JAOSHN010000013.1"/>
</dbReference>
<comment type="caution">
    <text evidence="9">The sequence shown here is derived from an EMBL/GenBank/DDBJ whole genome shotgun (WGS) entry which is preliminary data.</text>
</comment>
<dbReference type="InterPro" id="IPR038109">
    <property type="entry name" value="DNA_bind_recomb_sf"/>
</dbReference>
<evidence type="ECO:0000256" key="5">
    <source>
        <dbReference type="PROSITE-ProRule" id="PRU10137"/>
    </source>
</evidence>
<feature type="domain" description="Resolvase/invertase-type recombinase catalytic" evidence="7">
    <location>
        <begin position="3"/>
        <end position="152"/>
    </location>
</feature>
<dbReference type="GO" id="GO:0000150">
    <property type="term" value="F:DNA strand exchange activity"/>
    <property type="evidence" value="ECO:0007669"/>
    <property type="project" value="InterPro"/>
</dbReference>
<evidence type="ECO:0000313" key="10">
    <source>
        <dbReference type="Proteomes" id="UP001065549"/>
    </source>
</evidence>